<comment type="caution">
    <text evidence="3">The sequence shown here is derived from an EMBL/GenBank/DDBJ whole genome shotgun (WGS) entry which is preliminary data.</text>
</comment>
<dbReference type="InterPro" id="IPR010895">
    <property type="entry name" value="CHRD"/>
</dbReference>
<dbReference type="PROSITE" id="PS50933">
    <property type="entry name" value="CHRD"/>
    <property type="match status" value="1"/>
</dbReference>
<dbReference type="NCBIfam" id="TIGR02595">
    <property type="entry name" value="PEP_CTERM"/>
    <property type="match status" value="1"/>
</dbReference>
<evidence type="ECO:0000313" key="3">
    <source>
        <dbReference type="EMBL" id="GGY79359.1"/>
    </source>
</evidence>
<protein>
    <submittedName>
        <fullName evidence="3">CHRD domain-containing protein</fullName>
    </submittedName>
</protein>
<feature type="chain" id="PRO_5041705723" evidence="1">
    <location>
        <begin position="24"/>
        <end position="204"/>
    </location>
</feature>
<dbReference type="RefSeq" id="WP_229466598.1">
    <property type="nucleotide sequence ID" value="NZ_BMWW01000001.1"/>
</dbReference>
<dbReference type="Pfam" id="PF07589">
    <property type="entry name" value="PEP-CTERM"/>
    <property type="match status" value="1"/>
</dbReference>
<organism evidence="3 4">
    <name type="scientific">Pseudoduganella plicata</name>
    <dbReference type="NCBI Taxonomy" id="321984"/>
    <lineage>
        <taxon>Bacteria</taxon>
        <taxon>Pseudomonadati</taxon>
        <taxon>Pseudomonadota</taxon>
        <taxon>Betaproteobacteria</taxon>
        <taxon>Burkholderiales</taxon>
        <taxon>Oxalobacteraceae</taxon>
        <taxon>Telluria group</taxon>
        <taxon>Pseudoduganella</taxon>
    </lineage>
</organism>
<dbReference type="AlphaFoldDB" id="A0AA87Y0Q2"/>
<proteinExistence type="predicted"/>
<dbReference type="InterPro" id="IPR013424">
    <property type="entry name" value="Ice-binding_C"/>
</dbReference>
<gene>
    <name evidence="3" type="ORF">GCM10007388_10500</name>
</gene>
<evidence type="ECO:0000313" key="4">
    <source>
        <dbReference type="Proteomes" id="UP000619512"/>
    </source>
</evidence>
<reference evidence="3" key="1">
    <citation type="journal article" date="2014" name="Int. J. Syst. Evol. Microbiol.">
        <title>Complete genome sequence of Corynebacterium casei LMG S-19264T (=DSM 44701T), isolated from a smear-ripened cheese.</title>
        <authorList>
            <consortium name="US DOE Joint Genome Institute (JGI-PGF)"/>
            <person name="Walter F."/>
            <person name="Albersmeier A."/>
            <person name="Kalinowski J."/>
            <person name="Ruckert C."/>
        </authorList>
    </citation>
    <scope>NUCLEOTIDE SEQUENCE</scope>
    <source>
        <strain evidence="3">KCTC 12344</strain>
    </source>
</reference>
<dbReference type="EMBL" id="BMWW01000001">
    <property type="protein sequence ID" value="GGY79359.1"/>
    <property type="molecule type" value="Genomic_DNA"/>
</dbReference>
<feature type="domain" description="CHRD" evidence="2">
    <location>
        <begin position="29"/>
        <end position="179"/>
    </location>
</feature>
<dbReference type="Pfam" id="PF07452">
    <property type="entry name" value="CHRD"/>
    <property type="match status" value="1"/>
</dbReference>
<sequence>MTTALPKFLTALAFALCSLSASATVMIASSNTYTTALSGTAEAPPNESPGTGTATVGFDIDTHTLVIDVTFSGLIGMTTAAHIHCCTAIPGEGTAGVATQVPNFVDFPLGVTAGVYSHVFDTSLAGTWNQAFINAHGGTTAGAEAALLAGLDSGSAYFNIHSTAAPGGEIRGFLQPVPEPATVAMLALGAPLMLALARRRKRHC</sequence>
<accession>A0AA87Y0Q2</accession>
<name>A0AA87Y0Q2_9BURK</name>
<dbReference type="Proteomes" id="UP000619512">
    <property type="component" value="Unassembled WGS sequence"/>
</dbReference>
<evidence type="ECO:0000256" key="1">
    <source>
        <dbReference type="SAM" id="SignalP"/>
    </source>
</evidence>
<keyword evidence="1" id="KW-0732">Signal</keyword>
<reference evidence="3" key="2">
    <citation type="submission" date="2022-12" db="EMBL/GenBank/DDBJ databases">
        <authorList>
            <person name="Sun Q."/>
            <person name="Kim S."/>
        </authorList>
    </citation>
    <scope>NUCLEOTIDE SEQUENCE</scope>
    <source>
        <strain evidence="3">KCTC 12344</strain>
    </source>
</reference>
<dbReference type="SMART" id="SM00754">
    <property type="entry name" value="CHRD"/>
    <property type="match status" value="1"/>
</dbReference>
<evidence type="ECO:0000259" key="2">
    <source>
        <dbReference type="PROSITE" id="PS50933"/>
    </source>
</evidence>
<feature type="signal peptide" evidence="1">
    <location>
        <begin position="1"/>
        <end position="23"/>
    </location>
</feature>